<accession>A0ABQ1M0V0</accession>
<gene>
    <name evidence="2" type="ORF">GCM10011386_24220</name>
</gene>
<dbReference type="Gene3D" id="3.30.70.790">
    <property type="entry name" value="UreE, C-terminal domain"/>
    <property type="match status" value="1"/>
</dbReference>
<dbReference type="Pfam" id="PF09413">
    <property type="entry name" value="DUF2007"/>
    <property type="match status" value="1"/>
</dbReference>
<proteinExistence type="predicted"/>
<keyword evidence="3" id="KW-1185">Reference proteome</keyword>
<dbReference type="SUPFAM" id="SSF54913">
    <property type="entry name" value="GlnB-like"/>
    <property type="match status" value="1"/>
</dbReference>
<evidence type="ECO:0000259" key="1">
    <source>
        <dbReference type="Pfam" id="PF09413"/>
    </source>
</evidence>
<name>A0ABQ1M0V0_9SPHI</name>
<dbReference type="EMBL" id="BMIK01000007">
    <property type="protein sequence ID" value="GGC31346.1"/>
    <property type="molecule type" value="Genomic_DNA"/>
</dbReference>
<dbReference type="InterPro" id="IPR018551">
    <property type="entry name" value="DUF2007"/>
</dbReference>
<sequence length="73" mass="8491">MEKHWIKLFVTPNPIQAEITKQMLEEHQVPAVIINKQDSSYRFGQVELYVHESQESFARELLADGGYDANNEE</sequence>
<organism evidence="2 3">
    <name type="scientific">Parapedobacter defluvii</name>
    <dbReference type="NCBI Taxonomy" id="2045106"/>
    <lineage>
        <taxon>Bacteria</taxon>
        <taxon>Pseudomonadati</taxon>
        <taxon>Bacteroidota</taxon>
        <taxon>Sphingobacteriia</taxon>
        <taxon>Sphingobacteriales</taxon>
        <taxon>Sphingobacteriaceae</taxon>
        <taxon>Parapedobacter</taxon>
    </lineage>
</organism>
<dbReference type="Proteomes" id="UP000597338">
    <property type="component" value="Unassembled WGS sequence"/>
</dbReference>
<dbReference type="RefSeq" id="WP_188751022.1">
    <property type="nucleotide sequence ID" value="NZ_BMIK01000007.1"/>
</dbReference>
<evidence type="ECO:0000313" key="3">
    <source>
        <dbReference type="Proteomes" id="UP000597338"/>
    </source>
</evidence>
<feature type="domain" description="DUF2007" evidence="1">
    <location>
        <begin position="5"/>
        <end position="64"/>
    </location>
</feature>
<comment type="caution">
    <text evidence="2">The sequence shown here is derived from an EMBL/GenBank/DDBJ whole genome shotgun (WGS) entry which is preliminary data.</text>
</comment>
<reference evidence="3" key="1">
    <citation type="journal article" date="2019" name="Int. J. Syst. Evol. Microbiol.">
        <title>The Global Catalogue of Microorganisms (GCM) 10K type strain sequencing project: providing services to taxonomists for standard genome sequencing and annotation.</title>
        <authorList>
            <consortium name="The Broad Institute Genomics Platform"/>
            <consortium name="The Broad Institute Genome Sequencing Center for Infectious Disease"/>
            <person name="Wu L."/>
            <person name="Ma J."/>
        </authorList>
    </citation>
    <scope>NUCLEOTIDE SEQUENCE [LARGE SCALE GENOMIC DNA]</scope>
    <source>
        <strain evidence="3">CGMCC 1.15342</strain>
    </source>
</reference>
<dbReference type="InterPro" id="IPR011322">
    <property type="entry name" value="N-reg_PII-like_a/b"/>
</dbReference>
<evidence type="ECO:0000313" key="2">
    <source>
        <dbReference type="EMBL" id="GGC31346.1"/>
    </source>
</evidence>
<protein>
    <recommendedName>
        <fullName evidence="1">DUF2007 domain-containing protein</fullName>
    </recommendedName>
</protein>